<dbReference type="GO" id="GO:0008757">
    <property type="term" value="F:S-adenosylmethionine-dependent methyltransferase activity"/>
    <property type="evidence" value="ECO:0007669"/>
    <property type="project" value="InterPro"/>
</dbReference>
<organism evidence="1 2">
    <name type="scientific">Microcystis aeruginosa NIES-298</name>
    <dbReference type="NCBI Taxonomy" id="449468"/>
    <lineage>
        <taxon>Bacteria</taxon>
        <taxon>Bacillati</taxon>
        <taxon>Cyanobacteriota</taxon>
        <taxon>Cyanophyceae</taxon>
        <taxon>Oscillatoriophycideae</taxon>
        <taxon>Chroococcales</taxon>
        <taxon>Microcystaceae</taxon>
        <taxon>Microcystis</taxon>
    </lineage>
</organism>
<protein>
    <submittedName>
        <fullName evidence="1">Uncharacterized protein</fullName>
    </submittedName>
</protein>
<dbReference type="InterPro" id="IPR013216">
    <property type="entry name" value="Methyltransf_11"/>
</dbReference>
<evidence type="ECO:0000313" key="1">
    <source>
        <dbReference type="EMBL" id="GBD53590.1"/>
    </source>
</evidence>
<dbReference type="SUPFAM" id="SSF53335">
    <property type="entry name" value="S-adenosyl-L-methionine-dependent methyltransferases"/>
    <property type="match status" value="1"/>
</dbReference>
<name>A0A2H6BTT0_MICAE</name>
<comment type="caution">
    <text evidence="1">The sequence shown here is derived from an EMBL/GenBank/DDBJ whole genome shotgun (WGS) entry which is preliminary data.</text>
</comment>
<evidence type="ECO:0000313" key="2">
    <source>
        <dbReference type="Proteomes" id="UP000236321"/>
    </source>
</evidence>
<dbReference type="CDD" id="cd02440">
    <property type="entry name" value="AdoMet_MTases"/>
    <property type="match status" value="1"/>
</dbReference>
<dbReference type="RefSeq" id="WP_103112516.1">
    <property type="nucleotide sequence ID" value="NZ_BEIU01000017.1"/>
</dbReference>
<reference evidence="2" key="1">
    <citation type="submission" date="2017-12" db="EMBL/GenBank/DDBJ databases">
        <title>Improved Draft Genome Sequence of Microcystis aeruginosa NIES-298, a Microcystin-Producing Cyanobacterium from Lake Kasumigaura, Japan.</title>
        <authorList>
            <person name="Yamaguchi H."/>
            <person name="Suzuki S."/>
            <person name="Kawachi M."/>
        </authorList>
    </citation>
    <scope>NUCLEOTIDE SEQUENCE [LARGE SCALE GENOMIC DNA]</scope>
    <source>
        <strain evidence="2">NIES-298</strain>
    </source>
</reference>
<dbReference type="Pfam" id="PF08241">
    <property type="entry name" value="Methyltransf_11"/>
    <property type="match status" value="1"/>
</dbReference>
<accession>A0A2H6BTT0</accession>
<proteinExistence type="predicted"/>
<gene>
    <name evidence="1" type="ORF">BGM30_26830</name>
</gene>
<dbReference type="InterPro" id="IPR029063">
    <property type="entry name" value="SAM-dependent_MTases_sf"/>
</dbReference>
<dbReference type="AlphaFoldDB" id="A0A2H6BTT0"/>
<dbReference type="Proteomes" id="UP000236321">
    <property type="component" value="Unassembled WGS sequence"/>
</dbReference>
<sequence length="260" mass="29952">MGYLDYYARDCLKYVPSHKLHEKKVLIVGCNDGRDCQLFLQSAAVHGVDICAEIGTGFVNEKVTYFKESAEAMSRPDNYDDIVFSSATMEHILNIEAAFAEMFRVTKPGELIYCVGASLWNSYYGHHQYGLFSDYPWIHLRLAKNQILEYLNQHKTLQALVPFVELLEKLNLLSVPLIKDDQNSYAENLVNFMFSDYFNFRPSTQYLKAVEPLDVSYIIRDEIWQDGENLLTDEILEELNAKGYTKEELLSVSHTFVAIK</sequence>
<dbReference type="EMBL" id="BEYQ01000008">
    <property type="protein sequence ID" value="GBD53590.1"/>
    <property type="molecule type" value="Genomic_DNA"/>
</dbReference>
<dbReference type="Gene3D" id="3.40.50.150">
    <property type="entry name" value="Vaccinia Virus protein VP39"/>
    <property type="match status" value="1"/>
</dbReference>